<dbReference type="GO" id="GO:0016020">
    <property type="term" value="C:membrane"/>
    <property type="evidence" value="ECO:0007669"/>
    <property type="project" value="UniProtKB-SubCell"/>
</dbReference>
<dbReference type="RefSeq" id="WP_141447105.1">
    <property type="nucleotide sequence ID" value="NZ_CP041217.1"/>
</dbReference>
<dbReference type="InterPro" id="IPR004872">
    <property type="entry name" value="Lipoprotein_NlpA"/>
</dbReference>
<keyword evidence="10" id="KW-1185">Reference proteome</keyword>
<comment type="similarity">
    <text evidence="6">Belongs to the nlpA lipoprotein family.</text>
</comment>
<evidence type="ECO:0000256" key="4">
    <source>
        <dbReference type="ARBA" id="ARBA00023139"/>
    </source>
</evidence>
<dbReference type="PANTHER" id="PTHR30429:SF0">
    <property type="entry name" value="METHIONINE-BINDING LIPOPROTEIN METQ"/>
    <property type="match status" value="1"/>
</dbReference>
<dbReference type="Gene3D" id="3.40.190.10">
    <property type="entry name" value="Periplasmic binding protein-like II"/>
    <property type="match status" value="2"/>
</dbReference>
<evidence type="ECO:0000256" key="5">
    <source>
        <dbReference type="ARBA" id="ARBA00023288"/>
    </source>
</evidence>
<evidence type="ECO:0000256" key="3">
    <source>
        <dbReference type="ARBA" id="ARBA00023136"/>
    </source>
</evidence>
<gene>
    <name evidence="9" type="ORF">FFV09_06525</name>
</gene>
<dbReference type="AlphaFoldDB" id="A0A4Y6USB8"/>
<dbReference type="PANTHER" id="PTHR30429">
    <property type="entry name" value="D-METHIONINE-BINDING LIPOPROTEIN METQ"/>
    <property type="match status" value="1"/>
</dbReference>
<dbReference type="Pfam" id="PF03180">
    <property type="entry name" value="Lipoprotein_9"/>
    <property type="match status" value="1"/>
</dbReference>
<sequence length="284" mass="30327">MKKWILAVLTLALVALLAACGNSSGGTTASTGTDAAGSGDAASTEAVTLKVGASPVPHAVILEHIKPALEKEGVNLEIVQFSDYILPNTQLAEKSLDANFFQTQSYLDVQNEKNGTDLVSVASVHIEPFAGYSKKIKSIDELADGATVAIPNDPTNTARALLLLQKQGLIKLKDGADITSTERDVTENTKNLKFLPIEAAAIPRQLDEVDLGMINANYALEADLSPGEDALFKEDSDVPYANLLVTRQDNKDSDAIKKLIAALNSEDTKAFIQEEYKGEIIPAF</sequence>
<dbReference type="PIRSF" id="PIRSF002854">
    <property type="entry name" value="MetQ"/>
    <property type="match status" value="1"/>
</dbReference>
<dbReference type="SUPFAM" id="SSF53850">
    <property type="entry name" value="Periplasmic binding protein-like II"/>
    <property type="match status" value="1"/>
</dbReference>
<name>A0A4Y6USB8_SACBS</name>
<proteinExistence type="inferred from homology"/>
<dbReference type="KEGG" id="saca:FFV09_06525"/>
<dbReference type="Proteomes" id="UP000316968">
    <property type="component" value="Chromosome"/>
</dbReference>
<feature type="signal peptide" evidence="8">
    <location>
        <begin position="1"/>
        <end position="29"/>
    </location>
</feature>
<feature type="chain" id="PRO_5021381241" description="Lipoprotein" evidence="8">
    <location>
        <begin position="30"/>
        <end position="284"/>
    </location>
</feature>
<evidence type="ECO:0000256" key="1">
    <source>
        <dbReference type="ARBA" id="ARBA00004635"/>
    </source>
</evidence>
<evidence type="ECO:0000313" key="10">
    <source>
        <dbReference type="Proteomes" id="UP000316968"/>
    </source>
</evidence>
<dbReference type="CDD" id="cd13597">
    <property type="entry name" value="PBP2_lipoprotein_Tp32"/>
    <property type="match status" value="1"/>
</dbReference>
<feature type="lipid moiety-binding region" description="S-diacylglycerol cysteine" evidence="7">
    <location>
        <position position="20"/>
    </location>
</feature>
<evidence type="ECO:0000256" key="7">
    <source>
        <dbReference type="PIRSR" id="PIRSR002854-1"/>
    </source>
</evidence>
<dbReference type="OrthoDB" id="9812878at2"/>
<keyword evidence="2 8" id="KW-0732">Signal</keyword>
<comment type="subcellular location">
    <subcellularLocation>
        <location evidence="1">Membrane</location>
        <topology evidence="1">Lipid-anchor</topology>
    </subcellularLocation>
</comment>
<evidence type="ECO:0000256" key="6">
    <source>
        <dbReference type="PIRNR" id="PIRNR002854"/>
    </source>
</evidence>
<dbReference type="PROSITE" id="PS51257">
    <property type="entry name" value="PROKAR_LIPOPROTEIN"/>
    <property type="match status" value="1"/>
</dbReference>
<dbReference type="EMBL" id="CP041217">
    <property type="protein sequence ID" value="QDH20549.1"/>
    <property type="molecule type" value="Genomic_DNA"/>
</dbReference>
<keyword evidence="4" id="KW-0564">Palmitate</keyword>
<dbReference type="NCBIfam" id="TIGR00363">
    <property type="entry name" value="MetQ/NlpA family lipoprotein"/>
    <property type="match status" value="1"/>
</dbReference>
<evidence type="ECO:0000256" key="8">
    <source>
        <dbReference type="SAM" id="SignalP"/>
    </source>
</evidence>
<keyword evidence="3" id="KW-0472">Membrane</keyword>
<organism evidence="9 10">
    <name type="scientific">Saccharibacillus brassicae</name>
    <dbReference type="NCBI Taxonomy" id="2583377"/>
    <lineage>
        <taxon>Bacteria</taxon>
        <taxon>Bacillati</taxon>
        <taxon>Bacillota</taxon>
        <taxon>Bacilli</taxon>
        <taxon>Bacillales</taxon>
        <taxon>Paenibacillaceae</taxon>
        <taxon>Saccharibacillus</taxon>
    </lineage>
</organism>
<protein>
    <recommendedName>
        <fullName evidence="6">Lipoprotein</fullName>
    </recommendedName>
</protein>
<evidence type="ECO:0000256" key="2">
    <source>
        <dbReference type="ARBA" id="ARBA00022729"/>
    </source>
</evidence>
<keyword evidence="5 6" id="KW-0449">Lipoprotein</keyword>
<evidence type="ECO:0000313" key="9">
    <source>
        <dbReference type="EMBL" id="QDH20549.1"/>
    </source>
</evidence>
<accession>A0A4Y6USB8</accession>
<reference evidence="9 10" key="1">
    <citation type="submission" date="2019-06" db="EMBL/GenBank/DDBJ databases">
        <title>Saccharibacillus brassicae sp. nov., an endophytic bacterium isolated from Chinese cabbage seeds (Brassica pekinensis).</title>
        <authorList>
            <person name="Jiang L."/>
            <person name="Lee J."/>
            <person name="Kim S.W."/>
        </authorList>
    </citation>
    <scope>NUCLEOTIDE SEQUENCE [LARGE SCALE GENOMIC DNA]</scope>
    <source>
        <strain evidence="10">KCTC 43072 / ATSA2</strain>
    </source>
</reference>